<evidence type="ECO:0000256" key="1">
    <source>
        <dbReference type="SAM" id="MobiDB-lite"/>
    </source>
</evidence>
<feature type="transmembrane region" description="Helical" evidence="2">
    <location>
        <begin position="204"/>
        <end position="234"/>
    </location>
</feature>
<organism evidence="3 4">
    <name type="scientific">Kineococcus endophyticus</name>
    <dbReference type="NCBI Taxonomy" id="1181883"/>
    <lineage>
        <taxon>Bacteria</taxon>
        <taxon>Bacillati</taxon>
        <taxon>Actinomycetota</taxon>
        <taxon>Actinomycetes</taxon>
        <taxon>Kineosporiales</taxon>
        <taxon>Kineosporiaceae</taxon>
        <taxon>Kineococcus</taxon>
    </lineage>
</organism>
<keyword evidence="2" id="KW-0812">Transmembrane</keyword>
<dbReference type="EMBL" id="JBFNQN010000009">
    <property type="protein sequence ID" value="MEW9265843.1"/>
    <property type="molecule type" value="Genomic_DNA"/>
</dbReference>
<protein>
    <submittedName>
        <fullName evidence="3">DUF4190 domain-containing protein</fullName>
    </submittedName>
</protein>
<keyword evidence="4" id="KW-1185">Reference proteome</keyword>
<feature type="compositionally biased region" description="Low complexity" evidence="1">
    <location>
        <begin position="72"/>
        <end position="119"/>
    </location>
</feature>
<evidence type="ECO:0000313" key="3">
    <source>
        <dbReference type="EMBL" id="MEW9265843.1"/>
    </source>
</evidence>
<dbReference type="Proteomes" id="UP001555826">
    <property type="component" value="Unassembled WGS sequence"/>
</dbReference>
<keyword evidence="2" id="KW-1133">Transmembrane helix</keyword>
<feature type="transmembrane region" description="Helical" evidence="2">
    <location>
        <begin position="160"/>
        <end position="184"/>
    </location>
</feature>
<proteinExistence type="predicted"/>
<name>A0ABV3P880_9ACTN</name>
<evidence type="ECO:0000313" key="4">
    <source>
        <dbReference type="Proteomes" id="UP001555826"/>
    </source>
</evidence>
<sequence length="255" mass="26426">MTDSGQGDGQRSWWEKPDADPAPQDPYRQGEQQGSGQDAHDPYRAGSSGDAPTQAQPTGAAPTEGLPRYGESSGQPASGQSSYGQSGYDQSGYGQGQSSGQQYGQPYGQQYGQPAYGAPQQNELYPASGSYGGYGAQSYNQQYPSYDGPKVTGMAHAVCWTAVGGLVLFFTGLGWIAAIVALALTPGARREIVESGGTKRGLGYLLAGKICAWVNIGITVLAILAVILVFAIGIGTASTGGSSFDSNSVSVLFQR</sequence>
<accession>A0ABV3P880</accession>
<feature type="region of interest" description="Disordered" evidence="1">
    <location>
        <begin position="1"/>
        <end position="119"/>
    </location>
</feature>
<feature type="compositionally biased region" description="Low complexity" evidence="1">
    <location>
        <begin position="51"/>
        <end position="63"/>
    </location>
</feature>
<gene>
    <name evidence="3" type="ORF">AB1207_13880</name>
</gene>
<keyword evidence="2" id="KW-0472">Membrane</keyword>
<comment type="caution">
    <text evidence="3">The sequence shown here is derived from an EMBL/GenBank/DDBJ whole genome shotgun (WGS) entry which is preliminary data.</text>
</comment>
<evidence type="ECO:0000256" key="2">
    <source>
        <dbReference type="SAM" id="Phobius"/>
    </source>
</evidence>
<dbReference type="RefSeq" id="WP_367638975.1">
    <property type="nucleotide sequence ID" value="NZ_JBFNQN010000009.1"/>
</dbReference>
<reference evidence="3 4" key="1">
    <citation type="submission" date="2024-07" db="EMBL/GenBank/DDBJ databases">
        <authorList>
            <person name="Thanompreechachai J."/>
            <person name="Duangmal K."/>
        </authorList>
    </citation>
    <scope>NUCLEOTIDE SEQUENCE [LARGE SCALE GENOMIC DNA]</scope>
    <source>
        <strain evidence="3 4">KCTC 19886</strain>
    </source>
</reference>